<feature type="compositionally biased region" description="Polar residues" evidence="1">
    <location>
        <begin position="339"/>
        <end position="356"/>
    </location>
</feature>
<evidence type="ECO:0000256" key="1">
    <source>
        <dbReference type="SAM" id="MobiDB-lite"/>
    </source>
</evidence>
<feature type="compositionally biased region" description="Basic and acidic residues" evidence="1">
    <location>
        <begin position="42"/>
        <end position="57"/>
    </location>
</feature>
<name>A0A1I8BZN9_MELHA</name>
<sequence length="385" mass="44684">MLSYKSLQSKQLNRVIFSFRLQSSLPNRNARLPSKPSTLSFRDMDKRKQQPIEDRRLADTSSGYRSIHLIDRMLEFTISNKSGEPVLSIDELHWKPSIGNDSLQKSELEKRIGYIHMPVKQARLLIQRIYKLSEVKFQVDKSLSLLSMDRWTETPLESGLLQQLYTHRIPGMLHGEKQQAYYLSVLRFKTLRHSEGSTSLNKSSKESIIFEQEITKKPFIYISQHALKPNVYHIWDQGVFTIEVPISKVLELACKIDALLTSSEDVVKYERDEKAKEKIIPKPRFDLNNKDPISYFATPIGTPQMVKQIIRRPSIDDMDQRRDKPIMNKELDKPKIFSYRNNRSTPQHSPTRSGTRPKQFGHASIFSEKLKEALTIRNAIKGRST</sequence>
<dbReference type="Proteomes" id="UP000095281">
    <property type="component" value="Unplaced"/>
</dbReference>
<organism evidence="2 3">
    <name type="scientific">Meloidogyne hapla</name>
    <name type="common">Root-knot nematode worm</name>
    <dbReference type="NCBI Taxonomy" id="6305"/>
    <lineage>
        <taxon>Eukaryota</taxon>
        <taxon>Metazoa</taxon>
        <taxon>Ecdysozoa</taxon>
        <taxon>Nematoda</taxon>
        <taxon>Chromadorea</taxon>
        <taxon>Rhabditida</taxon>
        <taxon>Tylenchina</taxon>
        <taxon>Tylenchomorpha</taxon>
        <taxon>Tylenchoidea</taxon>
        <taxon>Meloidogynidae</taxon>
        <taxon>Meloidogyninae</taxon>
        <taxon>Meloidogyne</taxon>
    </lineage>
</organism>
<evidence type="ECO:0000313" key="2">
    <source>
        <dbReference type="Proteomes" id="UP000095281"/>
    </source>
</evidence>
<keyword evidence="2" id="KW-1185">Reference proteome</keyword>
<dbReference type="AlphaFoldDB" id="A0A1I8BZN9"/>
<feature type="region of interest" description="Disordered" evidence="1">
    <location>
        <begin position="28"/>
        <end position="57"/>
    </location>
</feature>
<accession>A0A1I8BZN9</accession>
<reference evidence="3" key="1">
    <citation type="submission" date="2016-11" db="UniProtKB">
        <authorList>
            <consortium name="WormBaseParasite"/>
        </authorList>
    </citation>
    <scope>IDENTIFICATION</scope>
</reference>
<protein>
    <submittedName>
        <fullName evidence="3">NARG2_C domain-containing protein</fullName>
    </submittedName>
</protein>
<proteinExistence type="predicted"/>
<dbReference type="WBParaSite" id="MhA1_Contig806.frz3.gene4">
    <property type="protein sequence ID" value="MhA1_Contig806.frz3.gene4"/>
    <property type="gene ID" value="MhA1_Contig806.frz3.gene4"/>
</dbReference>
<feature type="compositionally biased region" description="Basic and acidic residues" evidence="1">
    <location>
        <begin position="316"/>
        <end position="335"/>
    </location>
</feature>
<evidence type="ECO:0000313" key="3">
    <source>
        <dbReference type="WBParaSite" id="MhA1_Contig806.frz3.gene4"/>
    </source>
</evidence>
<feature type="region of interest" description="Disordered" evidence="1">
    <location>
        <begin position="316"/>
        <end position="361"/>
    </location>
</feature>